<feature type="compositionally biased region" description="Basic and acidic residues" evidence="1">
    <location>
        <begin position="191"/>
        <end position="204"/>
    </location>
</feature>
<sequence length="311" mass="36936">MPSGKVERVERTPGFTQIDNKLLTDKSLGLEGIGLMSHLLHYSKTFEVYKSVLHREWGRATVEKAWKKATKAGYIIAFKNYSTNSTQDSYNYTFDEFKFFDFDLMAYFEEKWSAGYLFYDKTLYQVANRTMENIEAALPQFLFPSEDSDTEEKERLDKLRKTLAQFVFDRLPNEKSELKEDYPSQTFEEQAFEKEESNHEEKESKATFKKASNNVENFVRDFPEYLSSLKRLEDKKLKETDIEDIVETLYNVGVDIDLRFDDNRERISTFERIFDDQFLANELYCQYDWVGYFKKGIEVRLKDYLLPKKLI</sequence>
<organism evidence="2 3">
    <name type="scientific">Lactococcus petauri</name>
    <dbReference type="NCBI Taxonomy" id="1940789"/>
    <lineage>
        <taxon>Bacteria</taxon>
        <taxon>Bacillati</taxon>
        <taxon>Bacillota</taxon>
        <taxon>Bacilli</taxon>
        <taxon>Lactobacillales</taxon>
        <taxon>Streptococcaceae</taxon>
        <taxon>Lactococcus</taxon>
    </lineage>
</organism>
<gene>
    <name evidence="2" type="ORF">BZZ03_09330</name>
</gene>
<accession>A0A252CB92</accession>
<evidence type="ECO:0000313" key="3">
    <source>
        <dbReference type="Proteomes" id="UP000194606"/>
    </source>
</evidence>
<comment type="caution">
    <text evidence="2">The sequence shown here is derived from an EMBL/GenBank/DDBJ whole genome shotgun (WGS) entry which is preliminary data.</text>
</comment>
<name>A0A252CB92_9LACT</name>
<dbReference type="AlphaFoldDB" id="A0A252CB92"/>
<feature type="region of interest" description="Disordered" evidence="1">
    <location>
        <begin position="178"/>
        <end position="204"/>
    </location>
</feature>
<reference evidence="2 3" key="1">
    <citation type="submission" date="2017-02" db="EMBL/GenBank/DDBJ databases">
        <authorList>
            <person name="Peterson S.W."/>
        </authorList>
    </citation>
    <scope>NUCLEOTIDE SEQUENCE [LARGE SCALE GENOMIC DNA]</scope>
    <source>
        <strain evidence="2">159469</strain>
    </source>
</reference>
<evidence type="ECO:0000313" key="2">
    <source>
        <dbReference type="EMBL" id="OUK03843.1"/>
    </source>
</evidence>
<protein>
    <submittedName>
        <fullName evidence="2">Uncharacterized protein</fullName>
    </submittedName>
</protein>
<dbReference type="Proteomes" id="UP000194606">
    <property type="component" value="Unassembled WGS sequence"/>
</dbReference>
<dbReference type="RefSeq" id="WP_086583099.1">
    <property type="nucleotide sequence ID" value="NZ_JBJFJR010000001.1"/>
</dbReference>
<evidence type="ECO:0000256" key="1">
    <source>
        <dbReference type="SAM" id="MobiDB-lite"/>
    </source>
</evidence>
<proteinExistence type="predicted"/>
<dbReference type="EMBL" id="MUIZ01000006">
    <property type="protein sequence ID" value="OUK03843.1"/>
    <property type="molecule type" value="Genomic_DNA"/>
</dbReference>